<dbReference type="RefSeq" id="WP_089234858.1">
    <property type="nucleotide sequence ID" value="NZ_FZOY01000009.1"/>
</dbReference>
<dbReference type="SUPFAM" id="SSF46785">
    <property type="entry name" value="Winged helix' DNA-binding domain"/>
    <property type="match status" value="1"/>
</dbReference>
<dbReference type="PRINTS" id="PR00039">
    <property type="entry name" value="HTHLYSR"/>
</dbReference>
<name>A0A239LAW6_9RHOB</name>
<dbReference type="Pfam" id="PF03466">
    <property type="entry name" value="LysR_substrate"/>
    <property type="match status" value="1"/>
</dbReference>
<dbReference type="GO" id="GO:0003677">
    <property type="term" value="F:DNA binding"/>
    <property type="evidence" value="ECO:0007669"/>
    <property type="project" value="UniProtKB-KW"/>
</dbReference>
<dbReference type="Proteomes" id="UP000198426">
    <property type="component" value="Unassembled WGS sequence"/>
</dbReference>
<evidence type="ECO:0000259" key="5">
    <source>
        <dbReference type="PROSITE" id="PS50931"/>
    </source>
</evidence>
<dbReference type="OrthoDB" id="8479357at2"/>
<evidence type="ECO:0000256" key="2">
    <source>
        <dbReference type="ARBA" id="ARBA00023015"/>
    </source>
</evidence>
<evidence type="ECO:0000313" key="6">
    <source>
        <dbReference type="EMBL" id="SNT27776.1"/>
    </source>
</evidence>
<feature type="domain" description="HTH lysR-type" evidence="5">
    <location>
        <begin position="1"/>
        <end position="58"/>
    </location>
</feature>
<dbReference type="PANTHER" id="PTHR30419">
    <property type="entry name" value="HTH-TYPE TRANSCRIPTIONAL REGULATOR YBHD"/>
    <property type="match status" value="1"/>
</dbReference>
<dbReference type="GO" id="GO:0005829">
    <property type="term" value="C:cytosol"/>
    <property type="evidence" value="ECO:0007669"/>
    <property type="project" value="TreeGrafter"/>
</dbReference>
<sequence>MELKQLKTLIAIAEAGSLSSAAVRLKLTQPALSASLRRLEDELGVSLVRRHPRGATLTREGRIVLQSAYEVMHEVSEIASVTAALQETPVGRVRLGLPTTVAGGLIPELLPALRDRFPQVTIYLLEAMSGVLSEKLQLGHLDMAILYDIEPMAGLRSQALLKERLSLLVPPGHRLAERGRIRLTEVADLEIALPSSAHSIRRQIETVCQIEGVQLSVAADIDSLSGVINLVRKGVPTILPVYRVVEKIAAGEIVAIDIERPRLEWTVHLAMRQDANRPRAALAVSELVSEICLRLVTEGHWPGEVVR</sequence>
<proteinExistence type="inferred from homology"/>
<keyword evidence="7" id="KW-1185">Reference proteome</keyword>
<dbReference type="SUPFAM" id="SSF53850">
    <property type="entry name" value="Periplasmic binding protein-like II"/>
    <property type="match status" value="1"/>
</dbReference>
<accession>A0A239LAW6</accession>
<dbReference type="Gene3D" id="3.40.190.290">
    <property type="match status" value="1"/>
</dbReference>
<keyword evidence="4" id="KW-0804">Transcription</keyword>
<evidence type="ECO:0000256" key="4">
    <source>
        <dbReference type="ARBA" id="ARBA00023163"/>
    </source>
</evidence>
<dbReference type="Gene3D" id="1.10.10.10">
    <property type="entry name" value="Winged helix-like DNA-binding domain superfamily/Winged helix DNA-binding domain"/>
    <property type="match status" value="1"/>
</dbReference>
<keyword evidence="2" id="KW-0805">Transcription regulation</keyword>
<dbReference type="InterPro" id="IPR000847">
    <property type="entry name" value="LysR_HTH_N"/>
</dbReference>
<dbReference type="FunFam" id="1.10.10.10:FF:000001">
    <property type="entry name" value="LysR family transcriptional regulator"/>
    <property type="match status" value="1"/>
</dbReference>
<reference evidence="6 7" key="1">
    <citation type="submission" date="2017-06" db="EMBL/GenBank/DDBJ databases">
        <authorList>
            <person name="Kim H.J."/>
            <person name="Triplett B.A."/>
        </authorList>
    </citation>
    <scope>NUCLEOTIDE SEQUENCE [LARGE SCALE GENOMIC DNA]</scope>
    <source>
        <strain evidence="6 7">DSM 29339</strain>
    </source>
</reference>
<dbReference type="InterPro" id="IPR036390">
    <property type="entry name" value="WH_DNA-bd_sf"/>
</dbReference>
<dbReference type="InterPro" id="IPR036388">
    <property type="entry name" value="WH-like_DNA-bd_sf"/>
</dbReference>
<comment type="similarity">
    <text evidence="1">Belongs to the LysR transcriptional regulatory family.</text>
</comment>
<dbReference type="InterPro" id="IPR005119">
    <property type="entry name" value="LysR_subst-bd"/>
</dbReference>
<dbReference type="GO" id="GO:0003700">
    <property type="term" value="F:DNA-binding transcription factor activity"/>
    <property type="evidence" value="ECO:0007669"/>
    <property type="project" value="InterPro"/>
</dbReference>
<gene>
    <name evidence="6" type="ORF">SAMN05421757_109108</name>
</gene>
<keyword evidence="3 6" id="KW-0238">DNA-binding</keyword>
<dbReference type="AlphaFoldDB" id="A0A239LAW6"/>
<evidence type="ECO:0000256" key="3">
    <source>
        <dbReference type="ARBA" id="ARBA00023125"/>
    </source>
</evidence>
<dbReference type="InterPro" id="IPR050950">
    <property type="entry name" value="HTH-type_LysR_regulators"/>
</dbReference>
<protein>
    <submittedName>
        <fullName evidence="6">DNA-binding transcriptional regulator, LysR family</fullName>
    </submittedName>
</protein>
<evidence type="ECO:0000256" key="1">
    <source>
        <dbReference type="ARBA" id="ARBA00009437"/>
    </source>
</evidence>
<dbReference type="EMBL" id="FZOY01000009">
    <property type="protein sequence ID" value="SNT27776.1"/>
    <property type="molecule type" value="Genomic_DNA"/>
</dbReference>
<dbReference type="PROSITE" id="PS50931">
    <property type="entry name" value="HTH_LYSR"/>
    <property type="match status" value="1"/>
</dbReference>
<organism evidence="6 7">
    <name type="scientific">Tropicimonas sediminicola</name>
    <dbReference type="NCBI Taxonomy" id="1031541"/>
    <lineage>
        <taxon>Bacteria</taxon>
        <taxon>Pseudomonadati</taxon>
        <taxon>Pseudomonadota</taxon>
        <taxon>Alphaproteobacteria</taxon>
        <taxon>Rhodobacterales</taxon>
        <taxon>Roseobacteraceae</taxon>
        <taxon>Tropicimonas</taxon>
    </lineage>
</organism>
<dbReference type="Pfam" id="PF00126">
    <property type="entry name" value="HTH_1"/>
    <property type="match status" value="1"/>
</dbReference>
<evidence type="ECO:0000313" key="7">
    <source>
        <dbReference type="Proteomes" id="UP000198426"/>
    </source>
</evidence>